<reference evidence="2 3" key="1">
    <citation type="submission" date="2020-08" db="EMBL/GenBank/DDBJ databases">
        <title>Genomic Encyclopedia of Type Strains, Phase IV (KMG-IV): sequencing the most valuable type-strain genomes for metagenomic binning, comparative biology and taxonomic classification.</title>
        <authorList>
            <person name="Goeker M."/>
        </authorList>
    </citation>
    <scope>NUCLEOTIDE SEQUENCE [LARGE SCALE GENOMIC DNA]</scope>
    <source>
        <strain evidence="2 3">DSM 102238</strain>
    </source>
</reference>
<name>A0A7W6H7S2_9HYPH</name>
<accession>A0A7W6H7S2</accession>
<comment type="caution">
    <text evidence="2">The sequence shown here is derived from an EMBL/GenBank/DDBJ whole genome shotgun (WGS) entry which is preliminary data.</text>
</comment>
<evidence type="ECO:0000313" key="2">
    <source>
        <dbReference type="EMBL" id="MBB4000173.1"/>
    </source>
</evidence>
<keyword evidence="2" id="KW-0238">DNA-binding</keyword>
<dbReference type="InterPro" id="IPR018060">
    <property type="entry name" value="HTH_AraC"/>
</dbReference>
<dbReference type="GO" id="GO:0043565">
    <property type="term" value="F:sequence-specific DNA binding"/>
    <property type="evidence" value="ECO:0007669"/>
    <property type="project" value="InterPro"/>
</dbReference>
<keyword evidence="3" id="KW-1185">Reference proteome</keyword>
<dbReference type="EMBL" id="JACIEK010000016">
    <property type="protein sequence ID" value="MBB4000173.1"/>
    <property type="molecule type" value="Genomic_DNA"/>
</dbReference>
<dbReference type="PROSITE" id="PS01124">
    <property type="entry name" value="HTH_ARAC_FAMILY_2"/>
    <property type="match status" value="1"/>
</dbReference>
<dbReference type="Proteomes" id="UP000542776">
    <property type="component" value="Unassembled WGS sequence"/>
</dbReference>
<feature type="domain" description="HTH araC/xylS-type" evidence="1">
    <location>
        <begin position="1"/>
        <end position="50"/>
    </location>
</feature>
<dbReference type="AlphaFoldDB" id="A0A7W6H7S2"/>
<sequence length="60" mass="6542">MRAVEIREDGGFGDLELSRAAGSLGFRAAVHFSVQVKRPCGCSPAHRREARHRLLIPGKA</sequence>
<evidence type="ECO:0000313" key="3">
    <source>
        <dbReference type="Proteomes" id="UP000542776"/>
    </source>
</evidence>
<gene>
    <name evidence="2" type="ORF">GGR04_004049</name>
</gene>
<organism evidence="2 3">
    <name type="scientific">Aureimonas pseudogalii</name>
    <dbReference type="NCBI Taxonomy" id="1744844"/>
    <lineage>
        <taxon>Bacteria</taxon>
        <taxon>Pseudomonadati</taxon>
        <taxon>Pseudomonadota</taxon>
        <taxon>Alphaproteobacteria</taxon>
        <taxon>Hyphomicrobiales</taxon>
        <taxon>Aurantimonadaceae</taxon>
        <taxon>Aureimonas</taxon>
    </lineage>
</organism>
<protein>
    <submittedName>
        <fullName evidence="2">AraC-like DNA-binding protein</fullName>
    </submittedName>
</protein>
<proteinExistence type="predicted"/>
<dbReference type="GO" id="GO:0003700">
    <property type="term" value="F:DNA-binding transcription factor activity"/>
    <property type="evidence" value="ECO:0007669"/>
    <property type="project" value="InterPro"/>
</dbReference>
<evidence type="ECO:0000259" key="1">
    <source>
        <dbReference type="PROSITE" id="PS01124"/>
    </source>
</evidence>
<dbReference type="RefSeq" id="WP_246393440.1">
    <property type="nucleotide sequence ID" value="NZ_JACIEK010000016.1"/>
</dbReference>